<evidence type="ECO:0000313" key="6">
    <source>
        <dbReference type="Proteomes" id="UP001195483"/>
    </source>
</evidence>
<feature type="region of interest" description="Disordered" evidence="2">
    <location>
        <begin position="32"/>
        <end position="88"/>
    </location>
</feature>
<feature type="compositionally biased region" description="Basic and acidic residues" evidence="2">
    <location>
        <begin position="32"/>
        <end position="63"/>
    </location>
</feature>
<dbReference type="GO" id="GO:0005789">
    <property type="term" value="C:endoplasmic reticulum membrane"/>
    <property type="evidence" value="ECO:0007669"/>
    <property type="project" value="TreeGrafter"/>
</dbReference>
<organism evidence="5 6">
    <name type="scientific">Potamilus streckersoni</name>
    <dbReference type="NCBI Taxonomy" id="2493646"/>
    <lineage>
        <taxon>Eukaryota</taxon>
        <taxon>Metazoa</taxon>
        <taxon>Spiralia</taxon>
        <taxon>Lophotrochozoa</taxon>
        <taxon>Mollusca</taxon>
        <taxon>Bivalvia</taxon>
        <taxon>Autobranchia</taxon>
        <taxon>Heteroconchia</taxon>
        <taxon>Palaeoheterodonta</taxon>
        <taxon>Unionida</taxon>
        <taxon>Unionoidea</taxon>
        <taxon>Unionidae</taxon>
        <taxon>Ambleminae</taxon>
        <taxon>Lampsilini</taxon>
        <taxon>Potamilus</taxon>
    </lineage>
</organism>
<name>A0AAE0SME5_9BIVA</name>
<dbReference type="PANTHER" id="PTHR11102:SF147">
    <property type="entry name" value="SEL1L ADAPTOR SUBUNIT OF ERAD E3 UBIQUITIN LIGASE"/>
    <property type="match status" value="1"/>
</dbReference>
<dbReference type="PANTHER" id="PTHR11102">
    <property type="entry name" value="SEL-1-LIKE PROTEIN"/>
    <property type="match status" value="1"/>
</dbReference>
<evidence type="ECO:0000256" key="2">
    <source>
        <dbReference type="SAM" id="MobiDB-lite"/>
    </source>
</evidence>
<keyword evidence="3" id="KW-1133">Transmembrane helix</keyword>
<proteinExistence type="inferred from homology"/>
<reference evidence="5" key="1">
    <citation type="journal article" date="2021" name="Genome Biol. Evol.">
        <title>A High-Quality Reference Genome for a Parasitic Bivalve with Doubly Uniparental Inheritance (Bivalvia: Unionida).</title>
        <authorList>
            <person name="Smith C.H."/>
        </authorList>
    </citation>
    <scope>NUCLEOTIDE SEQUENCE</scope>
    <source>
        <strain evidence="5">CHS0354</strain>
    </source>
</reference>
<dbReference type="GO" id="GO:0036503">
    <property type="term" value="P:ERAD pathway"/>
    <property type="evidence" value="ECO:0007669"/>
    <property type="project" value="TreeGrafter"/>
</dbReference>
<keyword evidence="3" id="KW-0472">Membrane</keyword>
<dbReference type="AlphaFoldDB" id="A0AAE0SME5"/>
<dbReference type="EMBL" id="JAEAOA010000617">
    <property type="protein sequence ID" value="KAK3594379.1"/>
    <property type="molecule type" value="Genomic_DNA"/>
</dbReference>
<evidence type="ECO:0000256" key="1">
    <source>
        <dbReference type="ARBA" id="ARBA00038101"/>
    </source>
</evidence>
<dbReference type="SMART" id="SM00671">
    <property type="entry name" value="SEL1"/>
    <property type="match status" value="12"/>
</dbReference>
<feature type="chain" id="PRO_5042139143" evidence="4">
    <location>
        <begin position="27"/>
        <end position="674"/>
    </location>
</feature>
<dbReference type="SUPFAM" id="SSF81901">
    <property type="entry name" value="HCP-like"/>
    <property type="match status" value="3"/>
</dbReference>
<keyword evidence="6" id="KW-1185">Reference proteome</keyword>
<dbReference type="Pfam" id="PF08238">
    <property type="entry name" value="Sel1"/>
    <property type="match status" value="12"/>
</dbReference>
<dbReference type="Gene3D" id="1.25.40.10">
    <property type="entry name" value="Tetratricopeptide repeat domain"/>
    <property type="match status" value="4"/>
</dbReference>
<dbReference type="Proteomes" id="UP001195483">
    <property type="component" value="Unassembled WGS sequence"/>
</dbReference>
<feature type="compositionally biased region" description="Basic and acidic residues" evidence="2">
    <location>
        <begin position="79"/>
        <end position="88"/>
    </location>
</feature>
<comment type="similarity">
    <text evidence="1">Belongs to the sel-1 family.</text>
</comment>
<gene>
    <name evidence="5" type="ORF">CHS0354_009671</name>
</gene>
<evidence type="ECO:0000256" key="4">
    <source>
        <dbReference type="SAM" id="SignalP"/>
    </source>
</evidence>
<evidence type="ECO:0000256" key="3">
    <source>
        <dbReference type="SAM" id="Phobius"/>
    </source>
</evidence>
<accession>A0AAE0SME5</accession>
<dbReference type="InterPro" id="IPR006597">
    <property type="entry name" value="Sel1-like"/>
</dbReference>
<keyword evidence="4" id="KW-0732">Signal</keyword>
<evidence type="ECO:0000313" key="5">
    <source>
        <dbReference type="EMBL" id="KAK3594379.1"/>
    </source>
</evidence>
<feature type="signal peptide" evidence="4">
    <location>
        <begin position="1"/>
        <end position="26"/>
    </location>
</feature>
<comment type="caution">
    <text evidence="5">The sequence shown here is derived from an EMBL/GenBank/DDBJ whole genome shotgun (WGS) entry which is preliminary data.</text>
</comment>
<sequence>MTTFVVFQLTFALVLWNFVLFSNTSAEDVAVEEKTTQKEEKQHSDDVHTNQHLQEMHTRKGTLESRNVVGETGKTSETNYREDQDKETREKAELMYQEGLKLINNSYKKDYIQAYEYFQIASKLKHKVALEYIGFGYLFGDYMPQDINRAIEIFEDLNKWGSPRGQLGLGFIYSSGFHVNSSQAKALVYFTFSGLGGDPMAQMTLGYRYFSGIGVESSCETALQYYKKVAARVADEMMSGGPVVQRIRLQEEAEHPSSSHTLLDDDLLQYYQFLADKGDVQSQVVLGQLFYQGGRGVPIDHERAMHYFTMAAESNNANAMAFLGKMHSEGSPVVQQDNQIALSYFKKAADRGNPIGQSGLGIMYLYGKGVEKDVNKAFRFFTQAADQGWTDGQLQLGLMYLGGQGVRRDYKMAVKYFNLASQGGNVLAFYHLAQMHAVGTGVLRNCHTAVELYKNVAERGHWAEMLMDAHRLYKEGNVNQALIKYTFLAELGYEVAQSNVAYILDQDEASLFEGNENYQRALLHWTRAASQGSTVARLKMGDYHFYGHGTDIDYEAAASNYQLASEQQHNAQAMFNLGYMHENGLGLKQDVHLAKRFYDMARETSADAQVPVTLALVKLGLFYGLDVFNKELEDYIHIFDRLDPRLYFGPKWDIYLATFFGILIGIIVILRRQR</sequence>
<reference evidence="5" key="2">
    <citation type="journal article" date="2021" name="Genome Biol. Evol.">
        <title>Developing a high-quality reference genome for a parasitic bivalve with doubly uniparental inheritance (Bivalvia: Unionida).</title>
        <authorList>
            <person name="Smith C.H."/>
        </authorList>
    </citation>
    <scope>NUCLEOTIDE SEQUENCE</scope>
    <source>
        <strain evidence="5">CHS0354</strain>
        <tissue evidence="5">Mantle</tissue>
    </source>
</reference>
<keyword evidence="3" id="KW-0812">Transmembrane</keyword>
<dbReference type="InterPro" id="IPR050767">
    <property type="entry name" value="Sel1_AlgK"/>
</dbReference>
<feature type="transmembrane region" description="Helical" evidence="3">
    <location>
        <begin position="652"/>
        <end position="670"/>
    </location>
</feature>
<reference evidence="5" key="3">
    <citation type="submission" date="2023-05" db="EMBL/GenBank/DDBJ databases">
        <authorList>
            <person name="Smith C.H."/>
        </authorList>
    </citation>
    <scope>NUCLEOTIDE SEQUENCE</scope>
    <source>
        <strain evidence="5">CHS0354</strain>
        <tissue evidence="5">Mantle</tissue>
    </source>
</reference>
<protein>
    <submittedName>
        <fullName evidence="5">Uncharacterized protein</fullName>
    </submittedName>
</protein>
<dbReference type="InterPro" id="IPR011990">
    <property type="entry name" value="TPR-like_helical_dom_sf"/>
</dbReference>